<dbReference type="RefSeq" id="XP_009041796.1">
    <property type="nucleotide sequence ID" value="XM_009043548.1"/>
</dbReference>
<dbReference type="SUPFAM" id="SSF57184">
    <property type="entry name" value="Growth factor receptor domain"/>
    <property type="match status" value="1"/>
</dbReference>
<feature type="non-terminal residue" evidence="1">
    <location>
        <position position="1"/>
    </location>
</feature>
<protein>
    <recommendedName>
        <fullName evidence="3">Tyrosine-protein kinase ephrin type A/B receptor-like domain-containing protein</fullName>
    </recommendedName>
</protein>
<reference evidence="1 2" key="1">
    <citation type="journal article" date="2011" name="Proc. Natl. Acad. Sci. U.S.A.">
        <title>Niche of harmful alga Aureococcus anophagefferens revealed through ecogenomics.</title>
        <authorList>
            <person name="Gobler C.J."/>
            <person name="Berry D.L."/>
            <person name="Dyhrman S.T."/>
            <person name="Wilhelm S.W."/>
            <person name="Salamov A."/>
            <person name="Lobanov A.V."/>
            <person name="Zhang Y."/>
            <person name="Collier J.L."/>
            <person name="Wurch L.L."/>
            <person name="Kustka A.B."/>
            <person name="Dill B.D."/>
            <person name="Shah M."/>
            <person name="VerBerkmoes N.C."/>
            <person name="Kuo A."/>
            <person name="Terry A."/>
            <person name="Pangilinan J."/>
            <person name="Lindquist E.A."/>
            <person name="Lucas S."/>
            <person name="Paulsen I.T."/>
            <person name="Hattenrath-Lehmann T.K."/>
            <person name="Talmage S.C."/>
            <person name="Walker E.A."/>
            <person name="Koch F."/>
            <person name="Burson A.M."/>
            <person name="Marcoval M.A."/>
            <person name="Tang Y.Z."/>
            <person name="Lecleir G.R."/>
            <person name="Coyne K.J."/>
            <person name="Berg G.M."/>
            <person name="Bertrand E.M."/>
            <person name="Saito M.A."/>
            <person name="Gladyshev V.N."/>
            <person name="Grigoriev I.V."/>
        </authorList>
    </citation>
    <scope>NUCLEOTIDE SEQUENCE [LARGE SCALE GENOMIC DNA]</scope>
    <source>
        <strain evidence="2">CCMP 1984</strain>
    </source>
</reference>
<dbReference type="InParanoid" id="F0YMY1"/>
<dbReference type="AlphaFoldDB" id="F0YMY1"/>
<gene>
    <name evidence="1" type="ORF">AURANDRAFT_6899</name>
</gene>
<dbReference type="Proteomes" id="UP000002729">
    <property type="component" value="Unassembled WGS sequence"/>
</dbReference>
<feature type="non-terminal residue" evidence="1">
    <location>
        <position position="128"/>
    </location>
</feature>
<dbReference type="GeneID" id="20227165"/>
<evidence type="ECO:0000313" key="2">
    <source>
        <dbReference type="Proteomes" id="UP000002729"/>
    </source>
</evidence>
<keyword evidence="2" id="KW-1185">Reference proteome</keyword>
<accession>F0YMY1</accession>
<dbReference type="OrthoDB" id="200667at2759"/>
<dbReference type="SMART" id="SM01411">
    <property type="entry name" value="Ephrin_rec_like"/>
    <property type="match status" value="2"/>
</dbReference>
<dbReference type="PANTHER" id="PTHR46967:SF2">
    <property type="entry name" value="SUSHI, VON WILLEBRAND FACTOR TYPE A, EGF AND PENTRAXIN DOMAIN-CONTAINING PROTEIN 1-LIKE"/>
    <property type="match status" value="1"/>
</dbReference>
<evidence type="ECO:0000313" key="1">
    <source>
        <dbReference type="EMBL" id="EGB03529.1"/>
    </source>
</evidence>
<dbReference type="KEGG" id="aaf:AURANDRAFT_6899"/>
<dbReference type="EMBL" id="GL833169">
    <property type="protein sequence ID" value="EGB03529.1"/>
    <property type="molecule type" value="Genomic_DNA"/>
</dbReference>
<name>F0YMY1_AURAN</name>
<organism evidence="2">
    <name type="scientific">Aureococcus anophagefferens</name>
    <name type="common">Harmful bloom alga</name>
    <dbReference type="NCBI Taxonomy" id="44056"/>
    <lineage>
        <taxon>Eukaryota</taxon>
        <taxon>Sar</taxon>
        <taxon>Stramenopiles</taxon>
        <taxon>Ochrophyta</taxon>
        <taxon>Pelagophyceae</taxon>
        <taxon>Pelagomonadales</taxon>
        <taxon>Pelagomonadaceae</taxon>
        <taxon>Aureococcus</taxon>
    </lineage>
</organism>
<dbReference type="Gene3D" id="2.10.50.10">
    <property type="entry name" value="Tumor Necrosis Factor Receptor, subunit A, domain 2"/>
    <property type="match status" value="2"/>
</dbReference>
<dbReference type="InterPro" id="IPR009030">
    <property type="entry name" value="Growth_fac_rcpt_cys_sf"/>
</dbReference>
<proteinExistence type="predicted"/>
<dbReference type="PANTHER" id="PTHR46967">
    <property type="entry name" value="INSULIN-LIKE GROWTH FACTOR BINDING PROTEIN,N-TERMINAL"/>
    <property type="match status" value="1"/>
</dbReference>
<sequence length="128" mass="13516">CKPCAVGKFANETTATSCELCPYNTYSNAPAAEVCTDCPAGKISGLGQRFCSNCLPGERENGTFSPLGLFCEVCQPGYFTADSIECRPCPAGEFSDKPFSTACEACAPGRRQPAAGQKQCERCPASTY</sequence>
<evidence type="ECO:0008006" key="3">
    <source>
        <dbReference type="Google" id="ProtNLM"/>
    </source>
</evidence>